<dbReference type="SUPFAM" id="SSF82607">
    <property type="entry name" value="YbaB-like"/>
    <property type="match status" value="1"/>
</dbReference>
<gene>
    <name evidence="1" type="ORF">UX85_C0003G0091</name>
</gene>
<dbReference type="Pfam" id="PF02575">
    <property type="entry name" value="YbaB_DNA_bd"/>
    <property type="match status" value="1"/>
</dbReference>
<comment type="caution">
    <text evidence="1">The sequence shown here is derived from an EMBL/GenBank/DDBJ whole genome shotgun (WGS) entry which is preliminary data.</text>
</comment>
<reference evidence="1 2" key="1">
    <citation type="journal article" date="2015" name="Nature">
        <title>rRNA introns, odd ribosomes, and small enigmatic genomes across a large radiation of phyla.</title>
        <authorList>
            <person name="Brown C.T."/>
            <person name="Hug L.A."/>
            <person name="Thomas B.C."/>
            <person name="Sharon I."/>
            <person name="Castelle C.J."/>
            <person name="Singh A."/>
            <person name="Wilkins M.J."/>
            <person name="Williams K.H."/>
            <person name="Banfield J.F."/>
        </authorList>
    </citation>
    <scope>NUCLEOTIDE SEQUENCE [LARGE SCALE GENOMIC DNA]</scope>
</reference>
<dbReference type="InterPro" id="IPR004401">
    <property type="entry name" value="YbaB/EbfC"/>
</dbReference>
<evidence type="ECO:0000313" key="2">
    <source>
        <dbReference type="Proteomes" id="UP000033860"/>
    </source>
</evidence>
<sequence length="100" mass="10695">MFDKVKQLGQLKKMRDQALKIQKQLAAETIELDEDGVKVVISGDQKLVSLAIDGMANERVMAVVNKAVKKSQELAARKLAEMSGGLTGLLKGQGPMGAGE</sequence>
<dbReference type="InterPro" id="IPR036894">
    <property type="entry name" value="YbaB-like_sf"/>
</dbReference>
<dbReference type="EMBL" id="LCNT01000003">
    <property type="protein sequence ID" value="KKU61432.1"/>
    <property type="molecule type" value="Genomic_DNA"/>
</dbReference>
<proteinExistence type="predicted"/>
<organism evidence="1 2">
    <name type="scientific">Candidatus Beckwithbacteria bacterium GW2011_GWB1_47_15</name>
    <dbReference type="NCBI Taxonomy" id="1618371"/>
    <lineage>
        <taxon>Bacteria</taxon>
        <taxon>Candidatus Beckwithiibacteriota</taxon>
    </lineage>
</organism>
<evidence type="ECO:0008006" key="3">
    <source>
        <dbReference type="Google" id="ProtNLM"/>
    </source>
</evidence>
<dbReference type="GO" id="GO:0003677">
    <property type="term" value="F:DNA binding"/>
    <property type="evidence" value="ECO:0007669"/>
    <property type="project" value="InterPro"/>
</dbReference>
<protein>
    <recommendedName>
        <fullName evidence="3">Nucleoid-associated protein</fullName>
    </recommendedName>
</protein>
<evidence type="ECO:0000313" key="1">
    <source>
        <dbReference type="EMBL" id="KKU61432.1"/>
    </source>
</evidence>
<dbReference type="Gene3D" id="3.30.1310.10">
    <property type="entry name" value="Nucleoid-associated protein YbaB-like domain"/>
    <property type="match status" value="1"/>
</dbReference>
<accession>A0A0G1RWB0</accession>
<name>A0A0G1RWB0_9BACT</name>
<dbReference type="Proteomes" id="UP000033860">
    <property type="component" value="Unassembled WGS sequence"/>
</dbReference>
<dbReference type="AlphaFoldDB" id="A0A0G1RWB0"/>